<dbReference type="EMBL" id="VSSQ01068408">
    <property type="protein sequence ID" value="MPN20604.1"/>
    <property type="molecule type" value="Genomic_DNA"/>
</dbReference>
<dbReference type="AlphaFoldDB" id="A0A645G947"/>
<organism evidence="1">
    <name type="scientific">bioreactor metagenome</name>
    <dbReference type="NCBI Taxonomy" id="1076179"/>
    <lineage>
        <taxon>unclassified sequences</taxon>
        <taxon>metagenomes</taxon>
        <taxon>ecological metagenomes</taxon>
    </lineage>
</organism>
<accession>A0A645G947</accession>
<name>A0A645G947_9ZZZZ</name>
<sequence length="97" mass="10042">MTDVEITVLNGTAFDADESNAVLSIVVTNTNAIPCAASTNAYYYVSLGDGASTETYTFAVAEAGTIAAEHEETFVVENTTLGTITTSSGVIYYTPAA</sequence>
<proteinExistence type="predicted"/>
<protein>
    <recommendedName>
        <fullName evidence="2">CARDB domain-containing protein</fullName>
    </recommendedName>
</protein>
<comment type="caution">
    <text evidence="1">The sequence shown here is derived from an EMBL/GenBank/DDBJ whole genome shotgun (WGS) entry which is preliminary data.</text>
</comment>
<evidence type="ECO:0000313" key="1">
    <source>
        <dbReference type="EMBL" id="MPN20604.1"/>
    </source>
</evidence>
<reference evidence="1" key="1">
    <citation type="submission" date="2019-08" db="EMBL/GenBank/DDBJ databases">
        <authorList>
            <person name="Kucharzyk K."/>
            <person name="Murdoch R.W."/>
            <person name="Higgins S."/>
            <person name="Loffler F."/>
        </authorList>
    </citation>
    <scope>NUCLEOTIDE SEQUENCE</scope>
</reference>
<gene>
    <name evidence="1" type="ORF">SDC9_167983</name>
</gene>
<evidence type="ECO:0008006" key="2">
    <source>
        <dbReference type="Google" id="ProtNLM"/>
    </source>
</evidence>